<reference evidence="1" key="1">
    <citation type="submission" date="2021-02" db="EMBL/GenBank/DDBJ databases">
        <title>Sequencing the genomes of 1000 actinobacteria strains.</title>
        <authorList>
            <person name="Klenk H.-P."/>
        </authorList>
    </citation>
    <scope>NUCLEOTIDE SEQUENCE</scope>
    <source>
        <strain evidence="1">DSM 22850</strain>
    </source>
</reference>
<sequence>MVSNDPVPEFFSRYRVVCCLQGAAKQAGERVTLELFGTIEV</sequence>
<dbReference type="Proteomes" id="UP000675163">
    <property type="component" value="Unassembled WGS sequence"/>
</dbReference>
<dbReference type="AlphaFoldDB" id="A0A940T495"/>
<keyword evidence="2" id="KW-1185">Reference proteome</keyword>
<dbReference type="EMBL" id="JAFIDA010000001">
    <property type="protein sequence ID" value="MBP1327002.1"/>
    <property type="molecule type" value="Genomic_DNA"/>
</dbReference>
<protein>
    <submittedName>
        <fullName evidence="1">Uncharacterized protein</fullName>
    </submittedName>
</protein>
<evidence type="ECO:0000313" key="2">
    <source>
        <dbReference type="Proteomes" id="UP000675163"/>
    </source>
</evidence>
<proteinExistence type="predicted"/>
<organism evidence="1 2">
    <name type="scientific">Leucobacter exalbidus</name>
    <dbReference type="NCBI Taxonomy" id="662960"/>
    <lineage>
        <taxon>Bacteria</taxon>
        <taxon>Bacillati</taxon>
        <taxon>Actinomycetota</taxon>
        <taxon>Actinomycetes</taxon>
        <taxon>Micrococcales</taxon>
        <taxon>Microbacteriaceae</taxon>
        <taxon>Leucobacter</taxon>
    </lineage>
</organism>
<name>A0A940T495_9MICO</name>
<evidence type="ECO:0000313" key="1">
    <source>
        <dbReference type="EMBL" id="MBP1327002.1"/>
    </source>
</evidence>
<gene>
    <name evidence="1" type="ORF">JOF28_002234</name>
</gene>
<accession>A0A940T495</accession>
<comment type="caution">
    <text evidence="1">The sequence shown here is derived from an EMBL/GenBank/DDBJ whole genome shotgun (WGS) entry which is preliminary data.</text>
</comment>